<gene>
    <name evidence="2" type="ORF">HF690_10110</name>
</gene>
<evidence type="ECO:0000256" key="1">
    <source>
        <dbReference type="SAM" id="SignalP"/>
    </source>
</evidence>
<dbReference type="RefSeq" id="WP_146742254.1">
    <property type="nucleotide sequence ID" value="NZ_JAAZQD010000004.1"/>
</dbReference>
<organism evidence="2 3">
    <name type="scientific">Oleiagrimonas citrea</name>
    <dbReference type="NCBI Taxonomy" id="1665687"/>
    <lineage>
        <taxon>Bacteria</taxon>
        <taxon>Pseudomonadati</taxon>
        <taxon>Pseudomonadota</taxon>
        <taxon>Gammaproteobacteria</taxon>
        <taxon>Lysobacterales</taxon>
        <taxon>Rhodanobacteraceae</taxon>
        <taxon>Oleiagrimonas</taxon>
    </lineage>
</organism>
<sequence>MKARTWVLASMLIPLAACASVPSSQDRAARAARFEAAAGQPVNHIQLNSIRGFYAWDPINDHQVVAYVTPRRVYLMDLPSCPGLEYTPAISITSHMEQVSATFDSIIPSNTGVPCQIRRIRPLDRDMIKDAQKHRGDVEVMAKPAPDMHKTTNGSGS</sequence>
<feature type="signal peptide" evidence="1">
    <location>
        <begin position="1"/>
        <end position="19"/>
    </location>
</feature>
<keyword evidence="1" id="KW-0732">Signal</keyword>
<reference evidence="2 3" key="1">
    <citation type="journal article" date="2017" name="Int. J. Syst. Evol. Microbiol.">
        <title>Oleiagrimonas citrea sp. nov., a marine bacterium isolated from tidal flat sediment and emended description of the genus Oleiagrimonas Fang et al. 2015 and Oleiagrimonas soli.</title>
        <authorList>
            <person name="Yang S.H."/>
            <person name="Seo H.S."/>
            <person name="Seong C.N."/>
            <person name="Kwon K.K."/>
        </authorList>
    </citation>
    <scope>NUCLEOTIDE SEQUENCE [LARGE SCALE GENOMIC DNA]</scope>
    <source>
        <strain evidence="2 3">MEBiC09124</strain>
    </source>
</reference>
<name>A0A846ZP08_9GAMM</name>
<evidence type="ECO:0008006" key="4">
    <source>
        <dbReference type="Google" id="ProtNLM"/>
    </source>
</evidence>
<feature type="chain" id="PRO_5032734439" description="Lipoprotein" evidence="1">
    <location>
        <begin position="20"/>
        <end position="157"/>
    </location>
</feature>
<dbReference type="Pfam" id="PF20101">
    <property type="entry name" value="DUF6491"/>
    <property type="match status" value="1"/>
</dbReference>
<proteinExistence type="predicted"/>
<protein>
    <recommendedName>
        <fullName evidence="4">Lipoprotein</fullName>
    </recommendedName>
</protein>
<accession>A0A846ZP08</accession>
<comment type="caution">
    <text evidence="2">The sequence shown here is derived from an EMBL/GenBank/DDBJ whole genome shotgun (WGS) entry which is preliminary data.</text>
</comment>
<dbReference type="AlphaFoldDB" id="A0A846ZP08"/>
<dbReference type="InterPro" id="IPR045500">
    <property type="entry name" value="DUF6491"/>
</dbReference>
<dbReference type="EMBL" id="JAAZQD010000004">
    <property type="protein sequence ID" value="NKZ39300.1"/>
    <property type="molecule type" value="Genomic_DNA"/>
</dbReference>
<evidence type="ECO:0000313" key="2">
    <source>
        <dbReference type="EMBL" id="NKZ39300.1"/>
    </source>
</evidence>
<keyword evidence="3" id="KW-1185">Reference proteome</keyword>
<evidence type="ECO:0000313" key="3">
    <source>
        <dbReference type="Proteomes" id="UP000541636"/>
    </source>
</evidence>
<dbReference type="Proteomes" id="UP000541636">
    <property type="component" value="Unassembled WGS sequence"/>
</dbReference>